<comment type="subcellular location">
    <subcellularLocation>
        <location evidence="1">Cytoplasm</location>
    </subcellularLocation>
</comment>
<gene>
    <name evidence="8" type="ORF">ElyMa_001862300</name>
</gene>
<keyword evidence="9" id="KW-1185">Reference proteome</keyword>
<name>A0AAV4ELV5_9GAST</name>
<dbReference type="Pfam" id="PF06058">
    <property type="entry name" value="DCP1"/>
    <property type="match status" value="1"/>
</dbReference>
<keyword evidence="3" id="KW-0963">Cytoplasm</keyword>
<feature type="region of interest" description="Disordered" evidence="6">
    <location>
        <begin position="235"/>
        <end position="276"/>
    </location>
</feature>
<comment type="similarity">
    <text evidence="2">Belongs to the DCP1 family.</text>
</comment>
<dbReference type="PANTHER" id="PTHR16290:SF0">
    <property type="entry name" value="DECAPPING PROTEIN 1, ISOFORM A"/>
    <property type="match status" value="1"/>
</dbReference>
<evidence type="ECO:0000256" key="2">
    <source>
        <dbReference type="ARBA" id="ARBA00008778"/>
    </source>
</evidence>
<sequence>MLFVIRGARPSPFVSASPKYGLIILNRKDLNNLVQPLTKQVEFHLNTPFLLYKKLSEDPEDAILGIWFLDRDECIRITSTIQRLIEEVSGKKNEQRSDGESGSESTSNSSTAGQNILSLLTNAQKTYDQERGATHDQTDPRPIKHASGDASGMSQISLDDLFRTVNLHQAKAGMADSGTDMGSKSSLFARSVSVSELEAQQEAENANAIASTQDTRHPILKLISSKTVEELEKQHLEEHKRLKGSRVLPAKSPSSPAQSRERSPRAGSSTGVEAGGASTDAAINLMQLLTQGVSDKSRSGVSPDSADAVKRLITMQDPHFGTNRGFIPVPSGAQSLSDIEGNHPGHQVEKTPTKHQTSVTATATVPPPPPSVFALPRDAPALKESAAALPVLLKPSDLDPTLARTTVVTPSSFNPSVKSLLTPQAFSDRSLTHEIVPAPGADLTSPVSTSGPVPSISASAPAPLTREQLQTAMLHLIKNDSSFLNTLHAAYLESFHTATTNTKSGPHL</sequence>
<evidence type="ECO:0000313" key="8">
    <source>
        <dbReference type="EMBL" id="GFR62062.1"/>
    </source>
</evidence>
<feature type="compositionally biased region" description="Basic and acidic residues" evidence="6">
    <location>
        <begin position="87"/>
        <end position="99"/>
    </location>
</feature>
<feature type="domain" description="mRNA-decapping enzyme C-terminal" evidence="7">
    <location>
        <begin position="461"/>
        <end position="502"/>
    </location>
</feature>
<dbReference type="GO" id="GO:0000932">
    <property type="term" value="C:P-body"/>
    <property type="evidence" value="ECO:0007669"/>
    <property type="project" value="TreeGrafter"/>
</dbReference>
<dbReference type="InterPro" id="IPR010334">
    <property type="entry name" value="Dcp1"/>
</dbReference>
<dbReference type="EMBL" id="BMAT01003775">
    <property type="protein sequence ID" value="GFR62062.1"/>
    <property type="molecule type" value="Genomic_DNA"/>
</dbReference>
<proteinExistence type="inferred from homology"/>
<feature type="region of interest" description="Disordered" evidence="6">
    <location>
        <begin position="128"/>
        <end position="152"/>
    </location>
</feature>
<dbReference type="SUPFAM" id="SSF50729">
    <property type="entry name" value="PH domain-like"/>
    <property type="match status" value="1"/>
</dbReference>
<dbReference type="GO" id="GO:0008047">
    <property type="term" value="F:enzyme activator activity"/>
    <property type="evidence" value="ECO:0007669"/>
    <property type="project" value="InterPro"/>
</dbReference>
<feature type="region of interest" description="Disordered" evidence="6">
    <location>
        <begin position="87"/>
        <end position="112"/>
    </location>
</feature>
<dbReference type="AlphaFoldDB" id="A0AAV4ELV5"/>
<dbReference type="InterPro" id="IPR011993">
    <property type="entry name" value="PH-like_dom_sf"/>
</dbReference>
<protein>
    <submittedName>
        <fullName evidence="8">mRNA-decapping enzyme 1B-like</fullName>
    </submittedName>
</protein>
<feature type="compositionally biased region" description="Low complexity" evidence="6">
    <location>
        <begin position="100"/>
        <end position="111"/>
    </location>
</feature>
<dbReference type="GO" id="GO:0000290">
    <property type="term" value="P:deadenylation-dependent decapping of nuclear-transcribed mRNA"/>
    <property type="evidence" value="ECO:0007669"/>
    <property type="project" value="InterPro"/>
</dbReference>
<evidence type="ECO:0000256" key="4">
    <source>
        <dbReference type="ARBA" id="ARBA00022664"/>
    </source>
</evidence>
<evidence type="ECO:0000256" key="6">
    <source>
        <dbReference type="SAM" id="MobiDB-lite"/>
    </source>
</evidence>
<evidence type="ECO:0000256" key="5">
    <source>
        <dbReference type="ARBA" id="ARBA00023161"/>
    </source>
</evidence>
<dbReference type="GO" id="GO:0031087">
    <property type="term" value="P:deadenylation-independent decapping of nuclear-transcribed mRNA"/>
    <property type="evidence" value="ECO:0007669"/>
    <property type="project" value="TreeGrafter"/>
</dbReference>
<dbReference type="Gene3D" id="6.10.140.2030">
    <property type="match status" value="1"/>
</dbReference>
<dbReference type="InterPro" id="IPR031953">
    <property type="entry name" value="mRNA_decap_C"/>
</dbReference>
<comment type="caution">
    <text evidence="8">The sequence shown here is derived from an EMBL/GenBank/DDBJ whole genome shotgun (WGS) entry which is preliminary data.</text>
</comment>
<dbReference type="PANTHER" id="PTHR16290">
    <property type="entry name" value="TRANSCRIPTION FACTOR SMIF DECAPPING ENZYME DCP1"/>
    <property type="match status" value="1"/>
</dbReference>
<dbReference type="Gene3D" id="2.30.29.30">
    <property type="entry name" value="Pleckstrin-homology domain (PH domain)/Phosphotyrosine-binding domain (PTB)"/>
    <property type="match status" value="1"/>
</dbReference>
<dbReference type="GO" id="GO:0000184">
    <property type="term" value="P:nuclear-transcribed mRNA catabolic process, nonsense-mediated decay"/>
    <property type="evidence" value="ECO:0007669"/>
    <property type="project" value="UniProtKB-KW"/>
</dbReference>
<evidence type="ECO:0000259" key="7">
    <source>
        <dbReference type="Pfam" id="PF16741"/>
    </source>
</evidence>
<feature type="compositionally biased region" description="Basic and acidic residues" evidence="6">
    <location>
        <begin position="128"/>
        <end position="142"/>
    </location>
</feature>
<keyword evidence="4" id="KW-0507">mRNA processing</keyword>
<dbReference type="GO" id="GO:0003729">
    <property type="term" value="F:mRNA binding"/>
    <property type="evidence" value="ECO:0007669"/>
    <property type="project" value="TreeGrafter"/>
</dbReference>
<dbReference type="Proteomes" id="UP000762676">
    <property type="component" value="Unassembled WGS sequence"/>
</dbReference>
<evidence type="ECO:0000313" key="9">
    <source>
        <dbReference type="Proteomes" id="UP000762676"/>
    </source>
</evidence>
<organism evidence="8 9">
    <name type="scientific">Elysia marginata</name>
    <dbReference type="NCBI Taxonomy" id="1093978"/>
    <lineage>
        <taxon>Eukaryota</taxon>
        <taxon>Metazoa</taxon>
        <taxon>Spiralia</taxon>
        <taxon>Lophotrochozoa</taxon>
        <taxon>Mollusca</taxon>
        <taxon>Gastropoda</taxon>
        <taxon>Heterobranchia</taxon>
        <taxon>Euthyneura</taxon>
        <taxon>Panpulmonata</taxon>
        <taxon>Sacoglossa</taxon>
        <taxon>Placobranchoidea</taxon>
        <taxon>Plakobranchidae</taxon>
        <taxon>Elysia</taxon>
    </lineage>
</organism>
<dbReference type="GO" id="GO:0006397">
    <property type="term" value="P:mRNA processing"/>
    <property type="evidence" value="ECO:0007669"/>
    <property type="project" value="UniProtKB-KW"/>
</dbReference>
<keyword evidence="5" id="KW-0866">Nonsense-mediated mRNA decay</keyword>
<reference evidence="8 9" key="1">
    <citation type="journal article" date="2021" name="Elife">
        <title>Chloroplast acquisition without the gene transfer in kleptoplastic sea slugs, Plakobranchus ocellatus.</title>
        <authorList>
            <person name="Maeda T."/>
            <person name="Takahashi S."/>
            <person name="Yoshida T."/>
            <person name="Shimamura S."/>
            <person name="Takaki Y."/>
            <person name="Nagai Y."/>
            <person name="Toyoda A."/>
            <person name="Suzuki Y."/>
            <person name="Arimoto A."/>
            <person name="Ishii H."/>
            <person name="Satoh N."/>
            <person name="Nishiyama T."/>
            <person name="Hasebe M."/>
            <person name="Maruyama T."/>
            <person name="Minagawa J."/>
            <person name="Obokata J."/>
            <person name="Shigenobu S."/>
        </authorList>
    </citation>
    <scope>NUCLEOTIDE SEQUENCE [LARGE SCALE GENOMIC DNA]</scope>
</reference>
<dbReference type="Pfam" id="PF16741">
    <property type="entry name" value="mRNA_decap_C"/>
    <property type="match status" value="1"/>
</dbReference>
<accession>A0AAV4ELV5</accession>
<evidence type="ECO:0000256" key="1">
    <source>
        <dbReference type="ARBA" id="ARBA00004496"/>
    </source>
</evidence>
<evidence type="ECO:0000256" key="3">
    <source>
        <dbReference type="ARBA" id="ARBA00022490"/>
    </source>
</evidence>